<proteinExistence type="inferred from homology"/>
<protein>
    <recommendedName>
        <fullName evidence="2">DIS3-like exonuclease 1</fullName>
    </recommendedName>
</protein>
<feature type="region of interest" description="Disordered" evidence="5">
    <location>
        <begin position="909"/>
        <end position="939"/>
    </location>
</feature>
<feature type="compositionally biased region" description="Polar residues" evidence="5">
    <location>
        <begin position="909"/>
        <end position="920"/>
    </location>
</feature>
<feature type="domain" description="RNB" evidence="6">
    <location>
        <begin position="561"/>
        <end position="907"/>
    </location>
</feature>
<evidence type="ECO:0000313" key="8">
    <source>
        <dbReference type="Proteomes" id="UP001485043"/>
    </source>
</evidence>
<dbReference type="EMBL" id="JALJOV010000040">
    <property type="protein sequence ID" value="KAK9868214.1"/>
    <property type="molecule type" value="Genomic_DNA"/>
</dbReference>
<dbReference type="InterPro" id="IPR001900">
    <property type="entry name" value="RNase_II/R"/>
</dbReference>
<evidence type="ECO:0000256" key="3">
    <source>
        <dbReference type="ARBA" id="ARBA00022842"/>
    </source>
</evidence>
<evidence type="ECO:0000256" key="1">
    <source>
        <dbReference type="ARBA" id="ARBA00001946"/>
    </source>
</evidence>
<evidence type="ECO:0000256" key="5">
    <source>
        <dbReference type="SAM" id="MobiDB-lite"/>
    </source>
</evidence>
<dbReference type="InterPro" id="IPR041505">
    <property type="entry name" value="Dis3_CSD2"/>
</dbReference>
<dbReference type="Pfam" id="PF17849">
    <property type="entry name" value="OB_Dis3"/>
    <property type="match status" value="1"/>
</dbReference>
<evidence type="ECO:0000259" key="6">
    <source>
        <dbReference type="SMART" id="SM00955"/>
    </source>
</evidence>
<feature type="compositionally biased region" description="Low complexity" evidence="5">
    <location>
        <begin position="1126"/>
        <end position="1145"/>
    </location>
</feature>
<dbReference type="GO" id="GO:0003723">
    <property type="term" value="F:RNA binding"/>
    <property type="evidence" value="ECO:0007669"/>
    <property type="project" value="InterPro"/>
</dbReference>
<dbReference type="PANTHER" id="PTHR23355:SF30">
    <property type="entry name" value="DIS3-LIKE EXONUCLEASE 1"/>
    <property type="match status" value="1"/>
</dbReference>
<organism evidence="7 8">
    <name type="scientific">Apatococcus fuscideae</name>
    <dbReference type="NCBI Taxonomy" id="2026836"/>
    <lineage>
        <taxon>Eukaryota</taxon>
        <taxon>Viridiplantae</taxon>
        <taxon>Chlorophyta</taxon>
        <taxon>core chlorophytes</taxon>
        <taxon>Trebouxiophyceae</taxon>
        <taxon>Chlorellales</taxon>
        <taxon>Chlorellaceae</taxon>
        <taxon>Apatococcus</taxon>
    </lineage>
</organism>
<keyword evidence="8" id="KW-1185">Reference proteome</keyword>
<feature type="compositionally biased region" description="Polar residues" evidence="5">
    <location>
        <begin position="215"/>
        <end position="225"/>
    </location>
</feature>
<keyword evidence="3" id="KW-0460">Magnesium</keyword>
<feature type="compositionally biased region" description="Low complexity" evidence="5">
    <location>
        <begin position="234"/>
        <end position="248"/>
    </location>
</feature>
<feature type="region of interest" description="Disordered" evidence="5">
    <location>
        <begin position="196"/>
        <end position="289"/>
    </location>
</feature>
<accession>A0AAW1TJG4</accession>
<evidence type="ECO:0000256" key="4">
    <source>
        <dbReference type="RuleBase" id="RU003901"/>
    </source>
</evidence>
<feature type="region of interest" description="Disordered" evidence="5">
    <location>
        <begin position="382"/>
        <end position="421"/>
    </location>
</feature>
<dbReference type="SUPFAM" id="SSF50249">
    <property type="entry name" value="Nucleic acid-binding proteins"/>
    <property type="match status" value="2"/>
</dbReference>
<name>A0AAW1TJG4_9CHLO</name>
<comment type="similarity">
    <text evidence="4">Belongs to the RNR ribonuclease family.</text>
</comment>
<dbReference type="Pfam" id="PF00773">
    <property type="entry name" value="RNB"/>
    <property type="match status" value="1"/>
</dbReference>
<comment type="caution">
    <text evidence="7">The sequence shown here is derived from an EMBL/GenBank/DDBJ whole genome shotgun (WGS) entry which is preliminary data.</text>
</comment>
<feature type="compositionally biased region" description="Basic and acidic residues" evidence="5">
    <location>
        <begin position="1109"/>
        <end position="1120"/>
    </location>
</feature>
<dbReference type="GO" id="GO:0000175">
    <property type="term" value="F:3'-5'-RNA exonuclease activity"/>
    <property type="evidence" value="ECO:0007669"/>
    <property type="project" value="TreeGrafter"/>
</dbReference>
<dbReference type="InterPro" id="IPR022966">
    <property type="entry name" value="RNase_II/R_CS"/>
</dbReference>
<feature type="region of interest" description="Disordered" evidence="5">
    <location>
        <begin position="1056"/>
        <end position="1247"/>
    </location>
</feature>
<dbReference type="InterPro" id="IPR050180">
    <property type="entry name" value="RNR_Ribonuclease"/>
</dbReference>
<dbReference type="Gene3D" id="2.40.50.690">
    <property type="match status" value="1"/>
</dbReference>
<evidence type="ECO:0000256" key="2">
    <source>
        <dbReference type="ARBA" id="ARBA00016366"/>
    </source>
</evidence>
<dbReference type="Proteomes" id="UP001485043">
    <property type="component" value="Unassembled WGS sequence"/>
</dbReference>
<feature type="compositionally biased region" description="Low complexity" evidence="5">
    <location>
        <begin position="1187"/>
        <end position="1203"/>
    </location>
</feature>
<dbReference type="Gene3D" id="3.40.50.1010">
    <property type="entry name" value="5'-nuclease"/>
    <property type="match status" value="1"/>
</dbReference>
<dbReference type="SMART" id="SM00955">
    <property type="entry name" value="RNB"/>
    <property type="match status" value="1"/>
</dbReference>
<comment type="cofactor">
    <cofactor evidence="1">
        <name>Mg(2+)</name>
        <dbReference type="ChEBI" id="CHEBI:18420"/>
    </cofactor>
</comment>
<dbReference type="PROSITE" id="PS01175">
    <property type="entry name" value="RIBONUCLEASE_II"/>
    <property type="match status" value="1"/>
</dbReference>
<feature type="compositionally biased region" description="Polar residues" evidence="5">
    <location>
        <begin position="249"/>
        <end position="258"/>
    </location>
</feature>
<reference evidence="7 8" key="1">
    <citation type="journal article" date="2024" name="Nat. Commun.">
        <title>Phylogenomics reveals the evolutionary origins of lichenization in chlorophyte algae.</title>
        <authorList>
            <person name="Puginier C."/>
            <person name="Libourel C."/>
            <person name="Otte J."/>
            <person name="Skaloud P."/>
            <person name="Haon M."/>
            <person name="Grisel S."/>
            <person name="Petersen M."/>
            <person name="Berrin J.G."/>
            <person name="Delaux P.M."/>
            <person name="Dal Grande F."/>
            <person name="Keller J."/>
        </authorList>
    </citation>
    <scope>NUCLEOTIDE SEQUENCE [LARGE SCALE GENOMIC DNA]</scope>
    <source>
        <strain evidence="7 8">SAG 2523</strain>
    </source>
</reference>
<gene>
    <name evidence="7" type="ORF">WJX84_011417</name>
</gene>
<sequence>MPGAQQAVSGTRWHEYRVFRRQGPSLADAGREAYLRTDISCGSEFCRSCDGSSHKRLIQAAHYALPDKQTLTDLLELLELPEFQDVILLNSIVKPATQSRNLRLNTRIRALYTDARRRCLLFDDLHHAGLAEPGPGRSSSPALLMKAAQWYHEHLDQQVPIVVISDALIKDLGATTQPPRTPSKTPAPSICASPIQEMRPSVSSPSAAPGRLAKQQFQQSNSRAAAQQEDDRPQLLPQGRPQPRGRSQASDTTSSPEGSSLLAEAEPDPQASEGVIDLGARRQLPRAGISPSKRAAYPVHLRSAAVETAISDGNLLQGTYRASRVPGEYGTVRAGSTAISIMNRQAANRALHGDSVAVRLLKRENRTRDNNILAAMAEADDVMHTSPTQEDSPEKITPPDASPEAMMGTAATDSGGGGGQPQGEVVAILQRSPQDIVACMSEPDERSLRDGASRTGVMYAALCLPMDRSYPQLRLSSRRLPDLIGQRFVVRIDDWPATSTYPNAHLLRVLGPLSDLRTEGEAILVSTGISHPAFSAAALGELPQVSDPRHWQVPAEEIPERRDLRSPDHLICSVDPPGCTDVDDALSVRFLGPDCIELGVHIADVSHFVHQGGSLDREAEARSTSVYLPDRRLDMLPRLLSEHLCSLNSNVDRLAVSVLWTLDSSFKLQEAWMGRTIIRSRHKLTYQQAQNLVDGAPVGDVVVADPEGLAALKANLQALCKFADHLRQGRLENGAMELESAELQFETSAEGEATGVKTKQELPMMRTVAELMIHANSTVAARIHAAFPRAALLRRHPPPRPEVFSEVEELCRAGGHPLDTSSPAALSKSLAAACAASTDASIASLVKSLATRAMSEAEYFSTGDVRPGGGGQGHFGLALAEYTHFTSPIRRYADIIVHRQLMTALQMESGSPIGPSQQDGDPSRRRVCVGTAPKAPAPQHRALVRTAEHVNERHRAAKKAQRDCQALHLLLLLHREPHVEPALIYAILPQQLLVFVPQFHIRGAIRLVDRTGLVLPLTLDASSQQPANDAFAVAARRKWRLEQDVSGSCRIVDGETGAEEASFEPMQKAKRSQSGKSSQAGYQDGGTASADAEDIQRMQRALAKSGVMEQHRKALAEGRGSRGPVARSLLSQAQQKQQAQALARAHPSATKPPGVQPLLHVTPPASSAADVALRESQPVESSPEEPCPLVASSGPAAADSAAEPAEEALADAHSPTAVHSSSRASPDRGANARPSPQRRSKEAAGPADSIAAAIASAWELVRHQVPKIQAAHLHEPDLPVQLWAGASDMQQPVQASIGASSSQAYPAQQQLQQLLWQV</sequence>
<dbReference type="InterPro" id="IPR012340">
    <property type="entry name" value="NA-bd_OB-fold"/>
</dbReference>
<dbReference type="Gene3D" id="2.40.50.700">
    <property type="match status" value="1"/>
</dbReference>
<evidence type="ECO:0000313" key="7">
    <source>
        <dbReference type="EMBL" id="KAK9868214.1"/>
    </source>
</evidence>
<dbReference type="GO" id="GO:0006402">
    <property type="term" value="P:mRNA catabolic process"/>
    <property type="evidence" value="ECO:0007669"/>
    <property type="project" value="TreeGrafter"/>
</dbReference>
<dbReference type="PANTHER" id="PTHR23355">
    <property type="entry name" value="RIBONUCLEASE"/>
    <property type="match status" value="1"/>
</dbReference>